<accession>A0A2Z2KQ23</accession>
<feature type="transmembrane region" description="Helical" evidence="1">
    <location>
        <begin position="101"/>
        <end position="121"/>
    </location>
</feature>
<evidence type="ECO:0000256" key="1">
    <source>
        <dbReference type="SAM" id="Phobius"/>
    </source>
</evidence>
<keyword evidence="1" id="KW-0472">Membrane</keyword>
<gene>
    <name evidence="2" type="ORF">B9T62_23175</name>
</gene>
<evidence type="ECO:0000313" key="3">
    <source>
        <dbReference type="Proteomes" id="UP000249890"/>
    </source>
</evidence>
<proteinExistence type="predicted"/>
<dbReference type="Proteomes" id="UP000249890">
    <property type="component" value="Chromosome"/>
</dbReference>
<name>A0A2Z2KQ23_9BACL</name>
<dbReference type="EMBL" id="CP021780">
    <property type="protein sequence ID" value="ASA23452.1"/>
    <property type="molecule type" value="Genomic_DNA"/>
</dbReference>
<keyword evidence="1" id="KW-0812">Transmembrane</keyword>
<reference evidence="2 3" key="1">
    <citation type="submission" date="2017-06" db="EMBL/GenBank/DDBJ databases">
        <title>Complete genome sequence of Paenibacillus donghaensis KCTC 13049T isolated from East Sea sediment, South Korea.</title>
        <authorList>
            <person name="Jung B.K."/>
            <person name="Hong S.-J."/>
            <person name="Shin J.-H."/>
        </authorList>
    </citation>
    <scope>NUCLEOTIDE SEQUENCE [LARGE SCALE GENOMIC DNA]</scope>
    <source>
        <strain evidence="2 3">KCTC 13049</strain>
    </source>
</reference>
<dbReference type="KEGG" id="pdh:B9T62_23175"/>
<dbReference type="RefSeq" id="WP_087917442.1">
    <property type="nucleotide sequence ID" value="NZ_CP021780.1"/>
</dbReference>
<feature type="transmembrane region" description="Helical" evidence="1">
    <location>
        <begin position="127"/>
        <end position="149"/>
    </location>
</feature>
<organism evidence="2 3">
    <name type="scientific">Paenibacillus donghaensis</name>
    <dbReference type="NCBI Taxonomy" id="414771"/>
    <lineage>
        <taxon>Bacteria</taxon>
        <taxon>Bacillati</taxon>
        <taxon>Bacillota</taxon>
        <taxon>Bacilli</taxon>
        <taxon>Bacillales</taxon>
        <taxon>Paenibacillaceae</taxon>
        <taxon>Paenibacillus</taxon>
    </lineage>
</organism>
<dbReference type="OrthoDB" id="2599257at2"/>
<keyword evidence="3" id="KW-1185">Reference proteome</keyword>
<protein>
    <submittedName>
        <fullName evidence="2">Uncharacterized protein</fullName>
    </submittedName>
</protein>
<sequence>MNEVTRSGNSFVGYDYKEVTTDQEKTSMYIDGYMNFGWVLDEKVKPSNYMSKSQMGKVTIKLKRDRKILNKTELTRLQRHFEACMSEIATMEKSKTSFATMYALIIAIIGTAFMAGSVFAVSNDSPMILLCIILAIPAFIGWLLPPFVYKEMVRKKTKKIEPLIEQKYDEIHEICGKGNKLLTK</sequence>
<dbReference type="AlphaFoldDB" id="A0A2Z2KQ23"/>
<keyword evidence="1" id="KW-1133">Transmembrane helix</keyword>
<evidence type="ECO:0000313" key="2">
    <source>
        <dbReference type="EMBL" id="ASA23452.1"/>
    </source>
</evidence>